<reference evidence="2" key="1">
    <citation type="submission" date="2020-03" db="EMBL/GenBank/DDBJ databases">
        <authorList>
            <person name="He L."/>
        </authorList>
    </citation>
    <scope>NUCLEOTIDE SEQUENCE</scope>
    <source>
        <strain evidence="2">CkLH20</strain>
    </source>
</reference>
<reference evidence="2" key="2">
    <citation type="submission" date="2020-11" db="EMBL/GenBank/DDBJ databases">
        <title>Whole genome sequencing of Colletotrichum sp.</title>
        <authorList>
            <person name="Li H."/>
        </authorList>
    </citation>
    <scope>NUCLEOTIDE SEQUENCE</scope>
    <source>
        <strain evidence="2">CkLH20</strain>
    </source>
</reference>
<dbReference type="Gene3D" id="3.40.50.150">
    <property type="entry name" value="Vaccinia Virus protein VP39"/>
    <property type="match status" value="1"/>
</dbReference>
<protein>
    <submittedName>
        <fullName evidence="2">SAM dependent methyltransferase</fullName>
    </submittedName>
</protein>
<dbReference type="InterPro" id="IPR029063">
    <property type="entry name" value="SAM-dependent_MTases_sf"/>
</dbReference>
<dbReference type="Proteomes" id="UP000781932">
    <property type="component" value="Unassembled WGS sequence"/>
</dbReference>
<dbReference type="AlphaFoldDB" id="A0A9P6I972"/>
<evidence type="ECO:0000313" key="2">
    <source>
        <dbReference type="EMBL" id="KAF9878554.1"/>
    </source>
</evidence>
<evidence type="ECO:0000259" key="1">
    <source>
        <dbReference type="Pfam" id="PF13649"/>
    </source>
</evidence>
<dbReference type="SUPFAM" id="SSF53335">
    <property type="entry name" value="S-adenosyl-L-methionine-dependent methyltransferases"/>
    <property type="match status" value="1"/>
</dbReference>
<proteinExistence type="predicted"/>
<keyword evidence="3" id="KW-1185">Reference proteome</keyword>
<dbReference type="EMBL" id="JAATWM020000010">
    <property type="protein sequence ID" value="KAF9878554.1"/>
    <property type="molecule type" value="Genomic_DNA"/>
</dbReference>
<keyword evidence="2" id="KW-0489">Methyltransferase</keyword>
<keyword evidence="2" id="KW-0808">Transferase</keyword>
<accession>A0A9P6I972</accession>
<evidence type="ECO:0000313" key="3">
    <source>
        <dbReference type="Proteomes" id="UP000781932"/>
    </source>
</evidence>
<dbReference type="CDD" id="cd02440">
    <property type="entry name" value="AdoMet_MTases"/>
    <property type="match status" value="1"/>
</dbReference>
<dbReference type="OrthoDB" id="8300214at2759"/>
<feature type="domain" description="Methyltransferase" evidence="1">
    <location>
        <begin position="46"/>
        <end position="159"/>
    </location>
</feature>
<name>A0A9P6I972_9PEZI</name>
<dbReference type="GO" id="GO:0032259">
    <property type="term" value="P:methylation"/>
    <property type="evidence" value="ECO:0007669"/>
    <property type="project" value="UniProtKB-KW"/>
</dbReference>
<comment type="caution">
    <text evidence="2">The sequence shown here is derived from an EMBL/GenBank/DDBJ whole genome shotgun (WGS) entry which is preliminary data.</text>
</comment>
<dbReference type="GO" id="GO:0008168">
    <property type="term" value="F:methyltransferase activity"/>
    <property type="evidence" value="ECO:0007669"/>
    <property type="project" value="UniProtKB-KW"/>
</dbReference>
<dbReference type="Pfam" id="PF13649">
    <property type="entry name" value="Methyltransf_25"/>
    <property type="match status" value="1"/>
</dbReference>
<organism evidence="2 3">
    <name type="scientific">Colletotrichum karsti</name>
    <dbReference type="NCBI Taxonomy" id="1095194"/>
    <lineage>
        <taxon>Eukaryota</taxon>
        <taxon>Fungi</taxon>
        <taxon>Dikarya</taxon>
        <taxon>Ascomycota</taxon>
        <taxon>Pezizomycotina</taxon>
        <taxon>Sordariomycetes</taxon>
        <taxon>Hypocreomycetidae</taxon>
        <taxon>Glomerellales</taxon>
        <taxon>Glomerellaceae</taxon>
        <taxon>Colletotrichum</taxon>
        <taxon>Colletotrichum boninense species complex</taxon>
    </lineage>
</organism>
<dbReference type="RefSeq" id="XP_038748015.1">
    <property type="nucleotide sequence ID" value="XM_038886765.1"/>
</dbReference>
<gene>
    <name evidence="2" type="ORF">CkaCkLH20_04046</name>
</gene>
<sequence>MSQETLLALAKAYPHDPKHLHKVIIPQLTHRLRLTSLWSIAPSSRVLDIGCGQGDSALVLAHAVGGGGGGPPTGPGPAGHVTALDPAPGDYGSPFTLAQAQSHILSSEYGSRITFHQADGPSYLASHPAEEFDAATLCHSLWYFPSREAVAGLFKALHSSGRVKRLCFAEYSLKASSPAQVPHELAVEAQKRFHALREDRGFTLEQSNVRGALSPEELIRVAEGEGWKLFDKGTVDTPGMLDGQWEVGAVLDPAWKEEVLGEKLGKEAEEELLGYVDRIEKAVEEVKAKGEGIATMDATWVVMQL</sequence>
<dbReference type="GeneID" id="62159839"/>
<dbReference type="InterPro" id="IPR041698">
    <property type="entry name" value="Methyltransf_25"/>
</dbReference>